<gene>
    <name evidence="3" type="ORF">BTO11_04560</name>
</gene>
<proteinExistence type="predicted"/>
<dbReference type="PIRSF" id="PIRSF029557">
    <property type="entry name" value="UCP029557"/>
    <property type="match status" value="1"/>
</dbReference>
<evidence type="ECO:0000313" key="4">
    <source>
        <dbReference type="Proteomes" id="UP000239007"/>
    </source>
</evidence>
<dbReference type="InterPro" id="IPR010707">
    <property type="entry name" value="DUF1285"/>
</dbReference>
<accession>A0A2S7UTD0</accession>
<organism evidence="3 4">
    <name type="scientific">Psychrosphaera saromensis</name>
    <dbReference type="NCBI Taxonomy" id="716813"/>
    <lineage>
        <taxon>Bacteria</taxon>
        <taxon>Pseudomonadati</taxon>
        <taxon>Pseudomonadota</taxon>
        <taxon>Gammaproteobacteria</taxon>
        <taxon>Alteromonadales</taxon>
        <taxon>Pseudoalteromonadaceae</taxon>
        <taxon>Psychrosphaera</taxon>
    </lineage>
</organism>
<keyword evidence="4" id="KW-1185">Reference proteome</keyword>
<evidence type="ECO:0008006" key="5">
    <source>
        <dbReference type="Google" id="ProtNLM"/>
    </source>
</evidence>
<dbReference type="EMBL" id="MSCH01000003">
    <property type="protein sequence ID" value="PQJ52999.1"/>
    <property type="molecule type" value="Genomic_DNA"/>
</dbReference>
<dbReference type="Gene3D" id="2.30.270.10">
    <property type="entry name" value="duf1285 protein"/>
    <property type="match status" value="1"/>
</dbReference>
<dbReference type="Gene3D" id="3.10.540.10">
    <property type="entry name" value="duf1285 like domain"/>
    <property type="match status" value="1"/>
</dbReference>
<dbReference type="Pfam" id="PF21028">
    <property type="entry name" value="DUF1285_C"/>
    <property type="match status" value="1"/>
</dbReference>
<evidence type="ECO:0000313" key="3">
    <source>
        <dbReference type="EMBL" id="PQJ52999.1"/>
    </source>
</evidence>
<comment type="caution">
    <text evidence="3">The sequence shown here is derived from an EMBL/GenBank/DDBJ whole genome shotgun (WGS) entry which is preliminary data.</text>
</comment>
<dbReference type="InterPro" id="IPR048341">
    <property type="entry name" value="DUF1285_N"/>
</dbReference>
<feature type="domain" description="DUF1285" evidence="2">
    <location>
        <begin position="84"/>
        <end position="177"/>
    </location>
</feature>
<dbReference type="RefSeq" id="WP_105051473.1">
    <property type="nucleotide sequence ID" value="NZ_BMYG01000008.1"/>
</dbReference>
<sequence length="181" mass="20388">MDLTNLVQQIDSLESEPPFELWDPPNCGDIDMVIKSDGTWWYMGTPINRVKLVKLFANVLVKESSKFFLKTPAEKVGIKVEEAPFVIIDWQTIPTDVGDAIEVTSNLGHRAILSKQHPITVNTSNPEQPKLYVELHRGLTAKVHRNVYYQWVNIGQEKVIDGETHIGIASAEQFFSLGISD</sequence>
<evidence type="ECO:0000259" key="1">
    <source>
        <dbReference type="Pfam" id="PF06938"/>
    </source>
</evidence>
<evidence type="ECO:0000259" key="2">
    <source>
        <dbReference type="Pfam" id="PF21028"/>
    </source>
</evidence>
<dbReference type="OrthoDB" id="3078366at2"/>
<dbReference type="InterPro" id="IPR048342">
    <property type="entry name" value="DUF1285_C"/>
</dbReference>
<feature type="domain" description="DUF1285" evidence="1">
    <location>
        <begin position="17"/>
        <end position="83"/>
    </location>
</feature>
<dbReference type="Pfam" id="PF06938">
    <property type="entry name" value="DUF1285_N"/>
    <property type="match status" value="1"/>
</dbReference>
<protein>
    <recommendedName>
        <fullName evidence="5">Proteophosphoglycan</fullName>
    </recommendedName>
</protein>
<name>A0A2S7UTD0_9GAMM</name>
<dbReference type="Proteomes" id="UP000239007">
    <property type="component" value="Unassembled WGS sequence"/>
</dbReference>
<dbReference type="AlphaFoldDB" id="A0A2S7UTD0"/>
<reference evidence="3 4" key="1">
    <citation type="submission" date="2016-12" db="EMBL/GenBank/DDBJ databases">
        <title>Diversity of luminous bacteria.</title>
        <authorList>
            <person name="Yoshizawa S."/>
            <person name="Kogure K."/>
        </authorList>
    </citation>
    <scope>NUCLEOTIDE SEQUENCE [LARGE SCALE GENOMIC DNA]</scope>
    <source>
        <strain evidence="3 4">SA4-48</strain>
    </source>
</reference>
<dbReference type="InterPro" id="IPR023361">
    <property type="entry name" value="DUF1285_beta_roll_sf"/>
</dbReference>